<keyword evidence="10" id="KW-1185">Reference proteome</keyword>
<dbReference type="InterPro" id="IPR002781">
    <property type="entry name" value="TM_pro_TauE-like"/>
</dbReference>
<dbReference type="Proteomes" id="UP001597326">
    <property type="component" value="Unassembled WGS sequence"/>
</dbReference>
<keyword evidence="5 8" id="KW-0812">Transmembrane</keyword>
<dbReference type="Pfam" id="PF01925">
    <property type="entry name" value="TauE"/>
    <property type="match status" value="1"/>
</dbReference>
<name>A0ABW4RW38_9ACTN</name>
<evidence type="ECO:0000256" key="2">
    <source>
        <dbReference type="ARBA" id="ARBA00009142"/>
    </source>
</evidence>
<sequence>MELWHILAVIAAGFGAGAVNTIVGSGSLITYPVMVMLGVPPVSANIANSVGLVPGSIAGAWGYRGELSTTHRSTLVRLSVASCLGAVIGAFLLTQLSSATFKIVVPFLILFAALLVAFQPRIARSLKPAGGTRWTALIGLVFAAGVYGGYFSAAQGVILLGVLGIFLAVGIQEQNAIKNLLQCLVNIVAAIFFMARGAILWDYAALVAIGSIVGALAGAWLARRIPPKVFRVFIVVFGLCMAAYMGWMAVR</sequence>
<feature type="transmembrane region" description="Helical" evidence="8">
    <location>
        <begin position="42"/>
        <end position="63"/>
    </location>
</feature>
<evidence type="ECO:0000313" key="10">
    <source>
        <dbReference type="Proteomes" id="UP001597326"/>
    </source>
</evidence>
<keyword evidence="7 8" id="KW-0472">Membrane</keyword>
<dbReference type="InterPro" id="IPR052017">
    <property type="entry name" value="TSUP"/>
</dbReference>
<evidence type="ECO:0000256" key="4">
    <source>
        <dbReference type="ARBA" id="ARBA00022475"/>
    </source>
</evidence>
<keyword evidence="6 8" id="KW-1133">Transmembrane helix</keyword>
<comment type="caution">
    <text evidence="9">The sequence shown here is derived from an EMBL/GenBank/DDBJ whole genome shotgun (WGS) entry which is preliminary data.</text>
</comment>
<dbReference type="PANTHER" id="PTHR30269">
    <property type="entry name" value="TRANSMEMBRANE PROTEIN YFCA"/>
    <property type="match status" value="1"/>
</dbReference>
<organism evidence="9 10">
    <name type="scientific">Luteococcus peritonei</name>
    <dbReference type="NCBI Taxonomy" id="88874"/>
    <lineage>
        <taxon>Bacteria</taxon>
        <taxon>Bacillati</taxon>
        <taxon>Actinomycetota</taxon>
        <taxon>Actinomycetes</taxon>
        <taxon>Propionibacteriales</taxon>
        <taxon>Propionibacteriaceae</taxon>
        <taxon>Luteococcus</taxon>
    </lineage>
</organism>
<keyword evidence="3" id="KW-0813">Transport</keyword>
<accession>A0ABW4RW38</accession>
<feature type="transmembrane region" description="Helical" evidence="8">
    <location>
        <begin position="153"/>
        <end position="171"/>
    </location>
</feature>
<protein>
    <recommendedName>
        <fullName evidence="8">Probable membrane transporter protein</fullName>
    </recommendedName>
</protein>
<evidence type="ECO:0000256" key="5">
    <source>
        <dbReference type="ARBA" id="ARBA00022692"/>
    </source>
</evidence>
<dbReference type="PANTHER" id="PTHR30269:SF0">
    <property type="entry name" value="MEMBRANE TRANSPORTER PROTEIN YFCA-RELATED"/>
    <property type="match status" value="1"/>
</dbReference>
<evidence type="ECO:0000256" key="7">
    <source>
        <dbReference type="ARBA" id="ARBA00023136"/>
    </source>
</evidence>
<proteinExistence type="inferred from homology"/>
<reference evidence="10" key="1">
    <citation type="journal article" date="2019" name="Int. J. Syst. Evol. Microbiol.">
        <title>The Global Catalogue of Microorganisms (GCM) 10K type strain sequencing project: providing services to taxonomists for standard genome sequencing and annotation.</title>
        <authorList>
            <consortium name="The Broad Institute Genomics Platform"/>
            <consortium name="The Broad Institute Genome Sequencing Center for Infectious Disease"/>
            <person name="Wu L."/>
            <person name="Ma J."/>
        </authorList>
    </citation>
    <scope>NUCLEOTIDE SEQUENCE [LARGE SCALE GENOMIC DNA]</scope>
    <source>
        <strain evidence="10">CAIM 431</strain>
    </source>
</reference>
<feature type="transmembrane region" description="Helical" evidence="8">
    <location>
        <begin position="205"/>
        <end position="222"/>
    </location>
</feature>
<evidence type="ECO:0000313" key="9">
    <source>
        <dbReference type="EMBL" id="MFD1890470.1"/>
    </source>
</evidence>
<feature type="transmembrane region" description="Helical" evidence="8">
    <location>
        <begin position="183"/>
        <end position="199"/>
    </location>
</feature>
<gene>
    <name evidence="9" type="ORF">ACFSCS_09805</name>
</gene>
<feature type="transmembrane region" description="Helical" evidence="8">
    <location>
        <begin position="229"/>
        <end position="250"/>
    </location>
</feature>
<comment type="subcellular location">
    <subcellularLocation>
        <location evidence="1 8">Cell membrane</location>
        <topology evidence="1 8">Multi-pass membrane protein</topology>
    </subcellularLocation>
</comment>
<evidence type="ECO:0000256" key="1">
    <source>
        <dbReference type="ARBA" id="ARBA00004651"/>
    </source>
</evidence>
<feature type="transmembrane region" description="Helical" evidence="8">
    <location>
        <begin position="75"/>
        <end position="93"/>
    </location>
</feature>
<dbReference type="EMBL" id="JBHUFZ010000020">
    <property type="protein sequence ID" value="MFD1890470.1"/>
    <property type="molecule type" value="Genomic_DNA"/>
</dbReference>
<feature type="transmembrane region" description="Helical" evidence="8">
    <location>
        <begin position="130"/>
        <end position="147"/>
    </location>
</feature>
<dbReference type="RefSeq" id="WP_343873574.1">
    <property type="nucleotide sequence ID" value="NZ_BAAAIX010000017.1"/>
</dbReference>
<keyword evidence="4 8" id="KW-1003">Cell membrane</keyword>
<comment type="similarity">
    <text evidence="2 8">Belongs to the 4-toluene sulfonate uptake permease (TSUP) (TC 2.A.102) family.</text>
</comment>
<evidence type="ECO:0000256" key="3">
    <source>
        <dbReference type="ARBA" id="ARBA00022448"/>
    </source>
</evidence>
<evidence type="ECO:0000256" key="6">
    <source>
        <dbReference type="ARBA" id="ARBA00022989"/>
    </source>
</evidence>
<evidence type="ECO:0000256" key="8">
    <source>
        <dbReference type="RuleBase" id="RU363041"/>
    </source>
</evidence>
<feature type="transmembrane region" description="Helical" evidence="8">
    <location>
        <begin position="99"/>
        <end position="118"/>
    </location>
</feature>